<dbReference type="GO" id="GO:0008237">
    <property type="term" value="F:metallopeptidase activity"/>
    <property type="evidence" value="ECO:0007669"/>
    <property type="project" value="InterPro"/>
</dbReference>
<dbReference type="InterPro" id="IPR024079">
    <property type="entry name" value="MetalloPept_cat_dom_sf"/>
</dbReference>
<keyword evidence="2" id="KW-0401">Integrin</keyword>
<dbReference type="STRING" id="48709.A0A1D2M4E4"/>
<dbReference type="AlphaFoldDB" id="A0A1D2M4E4"/>
<evidence type="ECO:0000256" key="1">
    <source>
        <dbReference type="SAM" id="MobiDB-lite"/>
    </source>
</evidence>
<organism evidence="2 3">
    <name type="scientific">Orchesella cincta</name>
    <name type="common">Springtail</name>
    <name type="synonym">Podura cincta</name>
    <dbReference type="NCBI Taxonomy" id="48709"/>
    <lineage>
        <taxon>Eukaryota</taxon>
        <taxon>Metazoa</taxon>
        <taxon>Ecdysozoa</taxon>
        <taxon>Arthropoda</taxon>
        <taxon>Hexapoda</taxon>
        <taxon>Collembola</taxon>
        <taxon>Entomobryomorpha</taxon>
        <taxon>Entomobryoidea</taxon>
        <taxon>Orchesellidae</taxon>
        <taxon>Orchesellinae</taxon>
        <taxon>Orchesella</taxon>
    </lineage>
</organism>
<proteinExistence type="predicted"/>
<keyword evidence="3" id="KW-1185">Reference proteome</keyword>
<accession>A0A1D2M4E4</accession>
<name>A0A1D2M4E4_ORCCI</name>
<feature type="region of interest" description="Disordered" evidence="1">
    <location>
        <begin position="327"/>
        <end position="362"/>
    </location>
</feature>
<dbReference type="Proteomes" id="UP000094527">
    <property type="component" value="Unassembled WGS sequence"/>
</dbReference>
<dbReference type="OrthoDB" id="5855429at2759"/>
<comment type="caution">
    <text evidence="2">The sequence shown here is derived from an EMBL/GenBank/DDBJ whole genome shotgun (WGS) entry which is preliminary data.</text>
</comment>
<dbReference type="Gene3D" id="3.40.390.10">
    <property type="entry name" value="Collagenase (Catalytic Domain)"/>
    <property type="match status" value="1"/>
</dbReference>
<feature type="region of interest" description="Disordered" evidence="1">
    <location>
        <begin position="169"/>
        <end position="234"/>
    </location>
</feature>
<dbReference type="SUPFAM" id="SSF55486">
    <property type="entry name" value="Metalloproteases ('zincins'), catalytic domain"/>
    <property type="match status" value="1"/>
</dbReference>
<evidence type="ECO:0000313" key="2">
    <source>
        <dbReference type="EMBL" id="ODM87836.1"/>
    </source>
</evidence>
<dbReference type="GO" id="GO:0007229">
    <property type="term" value="P:integrin-mediated signaling pathway"/>
    <property type="evidence" value="ECO:0007669"/>
    <property type="project" value="UniProtKB-KW"/>
</dbReference>
<reference evidence="2 3" key="1">
    <citation type="journal article" date="2016" name="Genome Biol. Evol.">
        <title>Gene Family Evolution Reflects Adaptation to Soil Environmental Stressors in the Genome of the Collembolan Orchesella cincta.</title>
        <authorList>
            <person name="Faddeeva-Vakhrusheva A."/>
            <person name="Derks M.F."/>
            <person name="Anvar S.Y."/>
            <person name="Agamennone V."/>
            <person name="Suring W."/>
            <person name="Smit S."/>
            <person name="van Straalen N.M."/>
            <person name="Roelofs D."/>
        </authorList>
    </citation>
    <scope>NUCLEOTIDE SEQUENCE [LARGE SCALE GENOMIC DNA]</scope>
    <source>
        <tissue evidence="2">Mixed pool</tissue>
    </source>
</reference>
<protein>
    <submittedName>
        <fullName evidence="2">A disintegrin and metalloproteinase with thrombospondin motifs 20</fullName>
    </submittedName>
</protein>
<sequence length="362" mass="41781">MIPSEKPSENSSSCYTIHTLDSRRVRLQNLKRGLSPRAQVNDTQIPTPVKFDYNQEPNELVPQTSEYVRLYKLPPPLDNDDINEKYSHHRFSIHHYYNTGVFRPPKSKLWDPHPQYIFHAFNKRFHVVLNQISKKHSLFIPGFKVTTHSGNDRSHGCKRDNHDNASTLLHRASRAEQPPSTRSTDRARPQHADARPDADDRNARPRSRSRTRPYYSDEDYDSEEENLKARSKRSLSTERYVELTVVTDQTMSSYHGDNLKHYVLTLLSIVALVYRDASIGNPVNIVLVNFHVLTDTDFSGNSQNKTHGTSASEMLRNFCKWQKEHNHPDDRHALHRRHGAPPNPGNHMQKPVGGKVRHSRPS</sequence>
<evidence type="ECO:0000313" key="3">
    <source>
        <dbReference type="Proteomes" id="UP000094527"/>
    </source>
</evidence>
<feature type="compositionally biased region" description="Basic and acidic residues" evidence="1">
    <location>
        <begin position="183"/>
        <end position="203"/>
    </location>
</feature>
<dbReference type="EMBL" id="LJIJ01004588">
    <property type="protein sequence ID" value="ODM87836.1"/>
    <property type="molecule type" value="Genomic_DNA"/>
</dbReference>
<gene>
    <name evidence="2" type="ORF">Ocin01_18848</name>
</gene>